<keyword evidence="3" id="KW-1185">Reference proteome</keyword>
<dbReference type="AlphaFoldDB" id="A0A2V1KBQ1"/>
<protein>
    <recommendedName>
        <fullName evidence="4">TIGR02611 family protein</fullName>
    </recommendedName>
</protein>
<dbReference type="Pfam" id="PF09656">
    <property type="entry name" value="PGPGW"/>
    <property type="match status" value="1"/>
</dbReference>
<evidence type="ECO:0000313" key="2">
    <source>
        <dbReference type="EMBL" id="PWF26380.1"/>
    </source>
</evidence>
<comment type="caution">
    <text evidence="2">The sequence shown here is derived from an EMBL/GenBank/DDBJ whole genome shotgun (WGS) entry which is preliminary data.</text>
</comment>
<evidence type="ECO:0000313" key="3">
    <source>
        <dbReference type="Proteomes" id="UP000245283"/>
    </source>
</evidence>
<proteinExistence type="predicted"/>
<organism evidence="2 3">
    <name type="scientific">Ancrocorticia populi</name>
    <dbReference type="NCBI Taxonomy" id="2175228"/>
    <lineage>
        <taxon>Bacteria</taxon>
        <taxon>Bacillati</taxon>
        <taxon>Actinomycetota</taxon>
        <taxon>Actinomycetes</taxon>
        <taxon>Actinomycetales</taxon>
        <taxon>Actinomycetaceae</taxon>
        <taxon>Ancrocorticia</taxon>
    </lineage>
</organism>
<keyword evidence="1" id="KW-0812">Transmembrane</keyword>
<dbReference type="InterPro" id="IPR019099">
    <property type="entry name" value="Uncharacterised_PGPGW_TM"/>
</dbReference>
<reference evidence="3" key="1">
    <citation type="submission" date="2018-05" db="EMBL/GenBank/DDBJ databases">
        <authorList>
            <person name="Li Y."/>
        </authorList>
    </citation>
    <scope>NUCLEOTIDE SEQUENCE [LARGE SCALE GENOMIC DNA]</scope>
    <source>
        <strain evidence="3">sk1b4</strain>
    </source>
</reference>
<gene>
    <name evidence="2" type="ORF">DD236_05835</name>
</gene>
<name>A0A2V1KBQ1_9ACTO</name>
<evidence type="ECO:0008006" key="4">
    <source>
        <dbReference type="Google" id="ProtNLM"/>
    </source>
</evidence>
<evidence type="ECO:0000256" key="1">
    <source>
        <dbReference type="SAM" id="Phobius"/>
    </source>
</evidence>
<keyword evidence="1" id="KW-1133">Transmembrane helix</keyword>
<feature type="transmembrane region" description="Helical" evidence="1">
    <location>
        <begin position="12"/>
        <end position="32"/>
    </location>
</feature>
<dbReference type="Proteomes" id="UP000245283">
    <property type="component" value="Unassembled WGS sequence"/>
</dbReference>
<keyword evidence="1" id="KW-0472">Membrane</keyword>
<sequence>MSVAIIWKNSRRLVIGLIGGGVVVLGVILMPLPGPGTLIVLGGFAILATEFEGAARVKEWGFRQLDRCKEFIRRHRGQ</sequence>
<accession>A0A2V1KBQ1</accession>
<dbReference type="EMBL" id="QETB01000003">
    <property type="protein sequence ID" value="PWF26380.1"/>
    <property type="molecule type" value="Genomic_DNA"/>
</dbReference>